<feature type="transmembrane region" description="Helical" evidence="5">
    <location>
        <begin position="38"/>
        <end position="59"/>
    </location>
</feature>
<feature type="transmembrane region" description="Helical" evidence="5">
    <location>
        <begin position="71"/>
        <end position="91"/>
    </location>
</feature>
<keyword evidence="8" id="KW-1185">Reference proteome</keyword>
<evidence type="ECO:0000256" key="2">
    <source>
        <dbReference type="ARBA" id="ARBA00022692"/>
    </source>
</evidence>
<keyword evidence="4 5" id="KW-0472">Membrane</keyword>
<evidence type="ECO:0000256" key="4">
    <source>
        <dbReference type="ARBA" id="ARBA00023136"/>
    </source>
</evidence>
<keyword evidence="3 5" id="KW-1133">Transmembrane helix</keyword>
<reference evidence="7 8" key="1">
    <citation type="submission" date="2022-05" db="EMBL/GenBank/DDBJ databases">
        <authorList>
            <consortium name="Genoscope - CEA"/>
            <person name="William W."/>
        </authorList>
    </citation>
    <scope>NUCLEOTIDE SEQUENCE [LARGE SCALE GENOMIC DNA]</scope>
</reference>
<sequence length="120" mass="13204">MNFSNSSDNKDAAASSSLLCLLSRLTKKQDSLAALPIIAINLGSCPVIIFMNTLVIFAIKTRRPLQTNYNILLARLAATDMVVGLVSQPLFIAQEVYYLSGASLADYCHVYKTAVFFYIF</sequence>
<gene>
    <name evidence="7" type="ORF">PEVE_00035316</name>
</gene>
<evidence type="ECO:0000259" key="6">
    <source>
        <dbReference type="PROSITE" id="PS50262"/>
    </source>
</evidence>
<feature type="domain" description="G-protein coupled receptors family 1 profile" evidence="6">
    <location>
        <begin position="51"/>
        <end position="120"/>
    </location>
</feature>
<evidence type="ECO:0000256" key="3">
    <source>
        <dbReference type="ARBA" id="ARBA00022989"/>
    </source>
</evidence>
<evidence type="ECO:0000313" key="8">
    <source>
        <dbReference type="Proteomes" id="UP001159427"/>
    </source>
</evidence>
<dbReference type="EMBL" id="CALNXI010005453">
    <property type="protein sequence ID" value="CAH3197873.1"/>
    <property type="molecule type" value="Genomic_DNA"/>
</dbReference>
<proteinExistence type="predicted"/>
<protein>
    <recommendedName>
        <fullName evidence="6">G-protein coupled receptors family 1 profile domain-containing protein</fullName>
    </recommendedName>
</protein>
<dbReference type="SUPFAM" id="SSF81321">
    <property type="entry name" value="Family A G protein-coupled receptor-like"/>
    <property type="match status" value="1"/>
</dbReference>
<dbReference type="Gene3D" id="1.20.1070.10">
    <property type="entry name" value="Rhodopsin 7-helix transmembrane proteins"/>
    <property type="match status" value="1"/>
</dbReference>
<dbReference type="Proteomes" id="UP001159427">
    <property type="component" value="Unassembled WGS sequence"/>
</dbReference>
<organism evidence="7 8">
    <name type="scientific">Porites evermanni</name>
    <dbReference type="NCBI Taxonomy" id="104178"/>
    <lineage>
        <taxon>Eukaryota</taxon>
        <taxon>Metazoa</taxon>
        <taxon>Cnidaria</taxon>
        <taxon>Anthozoa</taxon>
        <taxon>Hexacorallia</taxon>
        <taxon>Scleractinia</taxon>
        <taxon>Fungiina</taxon>
        <taxon>Poritidae</taxon>
        <taxon>Porites</taxon>
    </lineage>
</organism>
<dbReference type="InterPro" id="IPR017452">
    <property type="entry name" value="GPCR_Rhodpsn_7TM"/>
</dbReference>
<evidence type="ECO:0000256" key="1">
    <source>
        <dbReference type="ARBA" id="ARBA00004370"/>
    </source>
</evidence>
<comment type="subcellular location">
    <subcellularLocation>
        <location evidence="1">Membrane</location>
    </subcellularLocation>
</comment>
<evidence type="ECO:0000256" key="5">
    <source>
        <dbReference type="SAM" id="Phobius"/>
    </source>
</evidence>
<evidence type="ECO:0000313" key="7">
    <source>
        <dbReference type="EMBL" id="CAH3197873.1"/>
    </source>
</evidence>
<feature type="non-terminal residue" evidence="7">
    <location>
        <position position="120"/>
    </location>
</feature>
<accession>A0ABN8T2D7</accession>
<keyword evidence="2 5" id="KW-0812">Transmembrane</keyword>
<comment type="caution">
    <text evidence="7">The sequence shown here is derived from an EMBL/GenBank/DDBJ whole genome shotgun (WGS) entry which is preliminary data.</text>
</comment>
<name>A0ABN8T2D7_9CNID</name>
<dbReference type="PROSITE" id="PS50262">
    <property type="entry name" value="G_PROTEIN_RECEP_F1_2"/>
    <property type="match status" value="1"/>
</dbReference>